<keyword evidence="5" id="KW-0808">Transferase</keyword>
<dbReference type="AlphaFoldDB" id="A0A9J6C597"/>
<dbReference type="EC" id="2.1.1.386" evidence="11"/>
<dbReference type="InterPro" id="IPR029063">
    <property type="entry name" value="SAM-dependent_MTases_sf"/>
</dbReference>
<dbReference type="GO" id="GO:0005737">
    <property type="term" value="C:cytoplasm"/>
    <property type="evidence" value="ECO:0007669"/>
    <property type="project" value="TreeGrafter"/>
</dbReference>
<evidence type="ECO:0000313" key="14">
    <source>
        <dbReference type="Proteomes" id="UP001107558"/>
    </source>
</evidence>
<evidence type="ECO:0000256" key="5">
    <source>
        <dbReference type="ARBA" id="ARBA00022679"/>
    </source>
</evidence>
<gene>
    <name evidence="13" type="ORF">PVAND_006967</name>
</gene>
<evidence type="ECO:0000256" key="10">
    <source>
        <dbReference type="ARBA" id="ARBA00023158"/>
    </source>
</evidence>
<evidence type="ECO:0000256" key="8">
    <source>
        <dbReference type="ARBA" id="ARBA00022842"/>
    </source>
</evidence>
<comment type="cofactor">
    <cofactor evidence="1">
        <name>Mg(2+)</name>
        <dbReference type="ChEBI" id="CHEBI:18420"/>
    </cofactor>
</comment>
<dbReference type="GO" id="GO:0046872">
    <property type="term" value="F:metal ion binding"/>
    <property type="evidence" value="ECO:0007669"/>
    <property type="project" value="UniProtKB-KW"/>
</dbReference>
<evidence type="ECO:0000256" key="6">
    <source>
        <dbReference type="ARBA" id="ARBA00022691"/>
    </source>
</evidence>
<dbReference type="GO" id="GO:0034587">
    <property type="term" value="P:piRNA processing"/>
    <property type="evidence" value="ECO:0007669"/>
    <property type="project" value="TreeGrafter"/>
</dbReference>
<evidence type="ECO:0000256" key="9">
    <source>
        <dbReference type="ARBA" id="ARBA00022884"/>
    </source>
</evidence>
<evidence type="ECO:0000256" key="2">
    <source>
        <dbReference type="ARBA" id="ARBA00009026"/>
    </source>
</evidence>
<evidence type="ECO:0000256" key="12">
    <source>
        <dbReference type="ARBA" id="ARBA00048418"/>
    </source>
</evidence>
<keyword evidence="10" id="KW-0943">RNA-mediated gene silencing</keyword>
<dbReference type="GO" id="GO:0003723">
    <property type="term" value="F:RNA binding"/>
    <property type="evidence" value="ECO:0007669"/>
    <property type="project" value="UniProtKB-KW"/>
</dbReference>
<comment type="caution">
    <text evidence="13">The sequence shown here is derived from an EMBL/GenBank/DDBJ whole genome shotgun (WGS) entry which is preliminary data.</text>
</comment>
<comment type="similarity">
    <text evidence="2">Belongs to the methyltransferase superfamily. HEN1 family.</text>
</comment>
<evidence type="ECO:0000313" key="13">
    <source>
        <dbReference type="EMBL" id="KAG5677186.1"/>
    </source>
</evidence>
<keyword evidence="9" id="KW-0694">RNA-binding</keyword>
<keyword evidence="4" id="KW-0489">Methyltransferase</keyword>
<accession>A0A9J6C597</accession>
<dbReference type="InterPro" id="IPR026610">
    <property type="entry name" value="Hen1"/>
</dbReference>
<dbReference type="Gene3D" id="3.40.50.150">
    <property type="entry name" value="Vaccinia Virus protein VP39"/>
    <property type="match status" value="1"/>
</dbReference>
<keyword evidence="14" id="KW-1185">Reference proteome</keyword>
<keyword evidence="8" id="KW-0460">Magnesium</keyword>
<reference evidence="13" key="1">
    <citation type="submission" date="2021-03" db="EMBL/GenBank/DDBJ databases">
        <title>Chromosome level genome of the anhydrobiotic midge Polypedilum vanderplanki.</title>
        <authorList>
            <person name="Yoshida Y."/>
            <person name="Kikawada T."/>
            <person name="Gusev O."/>
        </authorList>
    </citation>
    <scope>NUCLEOTIDE SEQUENCE</scope>
    <source>
        <strain evidence="13">NIAS01</strain>
        <tissue evidence="13">Whole body or cell culture</tissue>
    </source>
</reference>
<dbReference type="GO" id="GO:0001510">
    <property type="term" value="P:RNA methylation"/>
    <property type="evidence" value="ECO:0007669"/>
    <property type="project" value="InterPro"/>
</dbReference>
<dbReference type="Proteomes" id="UP001107558">
    <property type="component" value="Chromosome 2"/>
</dbReference>
<dbReference type="SUPFAM" id="SSF53335">
    <property type="entry name" value="S-adenosyl-L-methionine-dependent methyltransferases"/>
    <property type="match status" value="1"/>
</dbReference>
<evidence type="ECO:0000256" key="1">
    <source>
        <dbReference type="ARBA" id="ARBA00001946"/>
    </source>
</evidence>
<organism evidence="13 14">
    <name type="scientific">Polypedilum vanderplanki</name>
    <name type="common">Sleeping chironomid midge</name>
    <dbReference type="NCBI Taxonomy" id="319348"/>
    <lineage>
        <taxon>Eukaryota</taxon>
        <taxon>Metazoa</taxon>
        <taxon>Ecdysozoa</taxon>
        <taxon>Arthropoda</taxon>
        <taxon>Hexapoda</taxon>
        <taxon>Insecta</taxon>
        <taxon>Pterygota</taxon>
        <taxon>Neoptera</taxon>
        <taxon>Endopterygota</taxon>
        <taxon>Diptera</taxon>
        <taxon>Nematocera</taxon>
        <taxon>Chironomoidea</taxon>
        <taxon>Chironomidae</taxon>
        <taxon>Chironominae</taxon>
        <taxon>Polypedilum</taxon>
        <taxon>Polypedilum</taxon>
    </lineage>
</organism>
<evidence type="ECO:0000256" key="3">
    <source>
        <dbReference type="ARBA" id="ARBA00021330"/>
    </source>
</evidence>
<evidence type="ECO:0000256" key="4">
    <source>
        <dbReference type="ARBA" id="ARBA00022603"/>
    </source>
</evidence>
<dbReference type="PANTHER" id="PTHR21404">
    <property type="entry name" value="HEN1"/>
    <property type="match status" value="1"/>
</dbReference>
<evidence type="ECO:0000256" key="11">
    <source>
        <dbReference type="ARBA" id="ARBA00035025"/>
    </source>
</evidence>
<proteinExistence type="inferred from homology"/>
<protein>
    <recommendedName>
        <fullName evidence="3">Small RNA 2'-O-methyltransferase</fullName>
        <ecNumber evidence="11">2.1.1.386</ecNumber>
    </recommendedName>
</protein>
<evidence type="ECO:0000256" key="7">
    <source>
        <dbReference type="ARBA" id="ARBA00022723"/>
    </source>
</evidence>
<keyword evidence="6" id="KW-0949">S-adenosyl-L-methionine</keyword>
<dbReference type="GO" id="GO:0090486">
    <property type="term" value="F:small RNA 2'-O-methyltransferase activity"/>
    <property type="evidence" value="ECO:0007669"/>
    <property type="project" value="UniProtKB-EC"/>
</dbReference>
<sequence length="373" mass="44272">MKKLDEIVNQYSKSFYNESKQILFDPQMYIQRYQAAINCITHKMFKKQIKRIVEFGCSEMKFFVFMKNGLNDRNASINLVDIDENVLLNNMDIIQPLLSDHIKRREYKLEVNVWKGNLAKPNPNFINIDCVIALELIEHVYPDVLEEMPYHIFGMISPKIVILSTPNYEFNQLFNFEEGRIFRHDDHKFEWNREQFKDWCNNICQRFPNYIVQIEGVGLPPNENQLDIYGCCSQLAIFINKKFIESLKLIEEEKEEKGTTQDYTTSHDQNLISCNSYELLKSINYPVFVDTRDRNQKIIDECSYHINRFKFFDDLYYNSENSRMEIPIEDVANACWEVCSDKNEILNAINGLYEIVNDSIIFTTNYDEIDEEI</sequence>
<dbReference type="GO" id="GO:0030422">
    <property type="term" value="P:siRNA processing"/>
    <property type="evidence" value="ECO:0007669"/>
    <property type="project" value="TreeGrafter"/>
</dbReference>
<dbReference type="GO" id="GO:0005634">
    <property type="term" value="C:nucleus"/>
    <property type="evidence" value="ECO:0007669"/>
    <property type="project" value="TreeGrafter"/>
</dbReference>
<keyword evidence="7" id="KW-0479">Metal-binding</keyword>
<dbReference type="PANTHER" id="PTHR21404:SF3">
    <property type="entry name" value="SMALL RNA 2'-O-METHYLTRANSFERASE"/>
    <property type="match status" value="1"/>
</dbReference>
<name>A0A9J6C597_POLVA</name>
<comment type="catalytic activity">
    <reaction evidence="12">
        <text>small RNA 3'-end nucleotide + S-adenosyl-L-methionine = small RNA 3'-end 2'-O-methylnucleotide + S-adenosyl-L-homocysteine + H(+)</text>
        <dbReference type="Rhea" id="RHEA:37887"/>
        <dbReference type="Rhea" id="RHEA-COMP:10415"/>
        <dbReference type="Rhea" id="RHEA-COMP:10416"/>
        <dbReference type="ChEBI" id="CHEBI:15378"/>
        <dbReference type="ChEBI" id="CHEBI:57856"/>
        <dbReference type="ChEBI" id="CHEBI:59789"/>
        <dbReference type="ChEBI" id="CHEBI:74896"/>
        <dbReference type="ChEBI" id="CHEBI:74898"/>
        <dbReference type="EC" id="2.1.1.386"/>
    </reaction>
</comment>
<dbReference type="OrthoDB" id="2154311at2759"/>
<dbReference type="EMBL" id="JADBJN010000002">
    <property type="protein sequence ID" value="KAG5677186.1"/>
    <property type="molecule type" value="Genomic_DNA"/>
</dbReference>